<comment type="caution">
    <text evidence="1">The sequence shown here is derived from an EMBL/GenBank/DDBJ whole genome shotgun (WGS) entry which is preliminary data.</text>
</comment>
<evidence type="ECO:0000313" key="2">
    <source>
        <dbReference type="Proteomes" id="UP001500433"/>
    </source>
</evidence>
<organism evidence="1 2">
    <name type="scientific">Flaviramulus aquimarinus</name>
    <dbReference type="NCBI Taxonomy" id="1170456"/>
    <lineage>
        <taxon>Bacteria</taxon>
        <taxon>Pseudomonadati</taxon>
        <taxon>Bacteroidota</taxon>
        <taxon>Flavobacteriia</taxon>
        <taxon>Flavobacteriales</taxon>
        <taxon>Flavobacteriaceae</taxon>
        <taxon>Flaviramulus</taxon>
    </lineage>
</organism>
<dbReference type="EMBL" id="BAABJH010000001">
    <property type="protein sequence ID" value="GAA4883257.1"/>
    <property type="molecule type" value="Genomic_DNA"/>
</dbReference>
<dbReference type="RefSeq" id="WP_345272032.1">
    <property type="nucleotide sequence ID" value="NZ_BAABJH010000001.1"/>
</dbReference>
<evidence type="ECO:0000313" key="1">
    <source>
        <dbReference type="EMBL" id="GAA4883257.1"/>
    </source>
</evidence>
<sequence>MNCIKYIFIIFPVILFAQVNELEQDSTAVQYLIIEGDSVPRTSIDLDEVKLLHKLKFDSREDRIRYLILRRKTIKVYPYAKMAAERLDSMNTHLKTLTKNRHRKRYTKRIQKYIEGEFSEELKKMTRTEGQILVKLIHRQTGRTAFNLVKELRNGWRAFWYNTTASMFDISLKREFNPINEKEDYLIEDILQRNFQSGRLERQKPAVEFDFYDLTNKWVHQKTP</sequence>
<accession>A0ABP9EN41</accession>
<proteinExistence type="predicted"/>
<protein>
    <submittedName>
        <fullName evidence="1">DUF4294 domain-containing protein</fullName>
    </submittedName>
</protein>
<keyword evidence="2" id="KW-1185">Reference proteome</keyword>
<dbReference type="Pfam" id="PF14127">
    <property type="entry name" value="DUF4294"/>
    <property type="match status" value="1"/>
</dbReference>
<reference evidence="2" key="1">
    <citation type="journal article" date="2019" name="Int. J. Syst. Evol. Microbiol.">
        <title>The Global Catalogue of Microorganisms (GCM) 10K type strain sequencing project: providing services to taxonomists for standard genome sequencing and annotation.</title>
        <authorList>
            <consortium name="The Broad Institute Genomics Platform"/>
            <consortium name="The Broad Institute Genome Sequencing Center for Infectious Disease"/>
            <person name="Wu L."/>
            <person name="Ma J."/>
        </authorList>
    </citation>
    <scope>NUCLEOTIDE SEQUENCE [LARGE SCALE GENOMIC DNA]</scope>
    <source>
        <strain evidence="2">JCM 18274</strain>
    </source>
</reference>
<gene>
    <name evidence="1" type="ORF">GCM10023311_01720</name>
</gene>
<dbReference type="Proteomes" id="UP001500433">
    <property type="component" value="Unassembled WGS sequence"/>
</dbReference>
<name>A0ABP9EN41_9FLAO</name>
<dbReference type="InterPro" id="IPR025636">
    <property type="entry name" value="DUF4294"/>
</dbReference>